<keyword evidence="2" id="KW-1185">Reference proteome</keyword>
<evidence type="ECO:0000313" key="1">
    <source>
        <dbReference type="EMBL" id="KAI0050759.1"/>
    </source>
</evidence>
<reference evidence="1" key="1">
    <citation type="submission" date="2021-02" db="EMBL/GenBank/DDBJ databases">
        <authorList>
            <consortium name="DOE Joint Genome Institute"/>
            <person name="Ahrendt S."/>
            <person name="Looney B.P."/>
            <person name="Miyauchi S."/>
            <person name="Morin E."/>
            <person name="Drula E."/>
            <person name="Courty P.E."/>
            <person name="Chicoki N."/>
            <person name="Fauchery L."/>
            <person name="Kohler A."/>
            <person name="Kuo A."/>
            <person name="Labutti K."/>
            <person name="Pangilinan J."/>
            <person name="Lipzen A."/>
            <person name="Riley R."/>
            <person name="Andreopoulos W."/>
            <person name="He G."/>
            <person name="Johnson J."/>
            <person name="Barry K.W."/>
            <person name="Grigoriev I.V."/>
            <person name="Nagy L."/>
            <person name="Hibbett D."/>
            <person name="Henrissat B."/>
            <person name="Matheny P.B."/>
            <person name="Labbe J."/>
            <person name="Martin F."/>
        </authorList>
    </citation>
    <scope>NUCLEOTIDE SEQUENCE</scope>
    <source>
        <strain evidence="1">FP105234-sp</strain>
    </source>
</reference>
<protein>
    <submittedName>
        <fullName evidence="1">Uncharacterized protein</fullName>
    </submittedName>
</protein>
<reference evidence="1" key="2">
    <citation type="journal article" date="2022" name="New Phytol.">
        <title>Evolutionary transition to the ectomycorrhizal habit in the genomes of a hyperdiverse lineage of mushroom-forming fungi.</title>
        <authorList>
            <person name="Looney B."/>
            <person name="Miyauchi S."/>
            <person name="Morin E."/>
            <person name="Drula E."/>
            <person name="Courty P.E."/>
            <person name="Kohler A."/>
            <person name="Kuo A."/>
            <person name="LaButti K."/>
            <person name="Pangilinan J."/>
            <person name="Lipzen A."/>
            <person name="Riley R."/>
            <person name="Andreopoulos W."/>
            <person name="He G."/>
            <person name="Johnson J."/>
            <person name="Nolan M."/>
            <person name="Tritt A."/>
            <person name="Barry K.W."/>
            <person name="Grigoriev I.V."/>
            <person name="Nagy L.G."/>
            <person name="Hibbett D."/>
            <person name="Henrissat B."/>
            <person name="Matheny P.B."/>
            <person name="Labbe J."/>
            <person name="Martin F.M."/>
        </authorList>
    </citation>
    <scope>NUCLEOTIDE SEQUENCE</scope>
    <source>
        <strain evidence="1">FP105234-sp</strain>
    </source>
</reference>
<gene>
    <name evidence="1" type="ORF">FA95DRAFT_1555231</name>
</gene>
<evidence type="ECO:0000313" key="2">
    <source>
        <dbReference type="Proteomes" id="UP000814033"/>
    </source>
</evidence>
<accession>A0ACB8S3C2</accession>
<dbReference type="Proteomes" id="UP000814033">
    <property type="component" value="Unassembled WGS sequence"/>
</dbReference>
<dbReference type="EMBL" id="MU275858">
    <property type="protein sequence ID" value="KAI0050759.1"/>
    <property type="molecule type" value="Genomic_DNA"/>
</dbReference>
<proteinExistence type="predicted"/>
<name>A0ACB8S3C2_9AGAM</name>
<comment type="caution">
    <text evidence="1">The sequence shown here is derived from an EMBL/GenBank/DDBJ whole genome shotgun (WGS) entry which is preliminary data.</text>
</comment>
<sequence>MADEDSAPTQPVQPTKLTAAMHTIALTALDKFCLKKWVNKTGSAFFWLPYTTFIPDDILVALLDNLPLIRDREALARLARGWEFLEEDGGALFDVICSLNMEFDAMRKESGEESTQTRRAAGLIRCEYWPHPASSPSQHGSSLEVEDMPGEDSAPTQPVQPTKLTAAMRTIALTALDKFCLQKWVNKTGSAFFWLPYTTFIPDDILVALLDSLPLIRDREALARLARGWEFLEEDGGALFDVICSLNTEFDAMRKEAGVEEAEEALGARATAWHGAIETTANARSVIGTCK</sequence>
<organism evidence="1 2">
    <name type="scientific">Auriscalpium vulgare</name>
    <dbReference type="NCBI Taxonomy" id="40419"/>
    <lineage>
        <taxon>Eukaryota</taxon>
        <taxon>Fungi</taxon>
        <taxon>Dikarya</taxon>
        <taxon>Basidiomycota</taxon>
        <taxon>Agaricomycotina</taxon>
        <taxon>Agaricomycetes</taxon>
        <taxon>Russulales</taxon>
        <taxon>Auriscalpiaceae</taxon>
        <taxon>Auriscalpium</taxon>
    </lineage>
</organism>